<organism evidence="11 12">
    <name type="scientific">Entomortierella parvispora</name>
    <dbReference type="NCBI Taxonomy" id="205924"/>
    <lineage>
        <taxon>Eukaryota</taxon>
        <taxon>Fungi</taxon>
        <taxon>Fungi incertae sedis</taxon>
        <taxon>Mucoromycota</taxon>
        <taxon>Mortierellomycotina</taxon>
        <taxon>Mortierellomycetes</taxon>
        <taxon>Mortierellales</taxon>
        <taxon>Mortierellaceae</taxon>
        <taxon>Entomortierella</taxon>
    </lineage>
</organism>
<keyword evidence="12" id="KW-1185">Reference proteome</keyword>
<evidence type="ECO:0000259" key="10">
    <source>
        <dbReference type="Pfam" id="PF08801"/>
    </source>
</evidence>
<dbReference type="InterPro" id="IPR037624">
    <property type="entry name" value="Nup133-like"/>
</dbReference>
<dbReference type="AlphaFoldDB" id="A0A9P3H4X0"/>
<keyword evidence="7" id="KW-0539">Nucleus</keyword>
<proteinExistence type="inferred from homology"/>
<dbReference type="OrthoDB" id="103454at2759"/>
<protein>
    <submittedName>
        <fullName evidence="11">Nuclear pore complex protein Nup133</fullName>
    </submittedName>
</protein>
<comment type="similarity">
    <text evidence="2">Belongs to the nucleoporin Nup133 family.</text>
</comment>
<keyword evidence="6" id="KW-0811">Translocation</keyword>
<dbReference type="Pfam" id="PF03177">
    <property type="entry name" value="Nucleoporin_C"/>
    <property type="match status" value="1"/>
</dbReference>
<dbReference type="Pfam" id="PF08801">
    <property type="entry name" value="Nucleoporin_N"/>
    <property type="match status" value="1"/>
</dbReference>
<dbReference type="EMBL" id="BQFW01000003">
    <property type="protein sequence ID" value="GJJ70107.1"/>
    <property type="molecule type" value="Genomic_DNA"/>
</dbReference>
<name>A0A9P3H4X0_9FUNG</name>
<evidence type="ECO:0000256" key="6">
    <source>
        <dbReference type="ARBA" id="ARBA00023010"/>
    </source>
</evidence>
<keyword evidence="5" id="KW-0653">Protein transport</keyword>
<evidence type="ECO:0000256" key="1">
    <source>
        <dbReference type="ARBA" id="ARBA00004259"/>
    </source>
</evidence>
<evidence type="ECO:0000256" key="8">
    <source>
        <dbReference type="SAM" id="MobiDB-lite"/>
    </source>
</evidence>
<accession>A0A9P3H4X0</accession>
<reference evidence="11" key="2">
    <citation type="journal article" date="2022" name="Microbiol. Resour. Announc.">
        <title>Whole-Genome Sequence of Entomortierella parvispora E1425, a Mucoromycotan Fungus Associated with Burkholderiaceae-Related Endosymbiotic Bacteria.</title>
        <authorList>
            <person name="Herlambang A."/>
            <person name="Guo Y."/>
            <person name="Takashima Y."/>
            <person name="Narisawa K."/>
            <person name="Ohta H."/>
            <person name="Nishizawa T."/>
        </authorList>
    </citation>
    <scope>NUCLEOTIDE SEQUENCE</scope>
    <source>
        <strain evidence="11">E1425</strain>
    </source>
</reference>
<feature type="region of interest" description="Disordered" evidence="8">
    <location>
        <begin position="1"/>
        <end position="62"/>
    </location>
</feature>
<evidence type="ECO:0000256" key="2">
    <source>
        <dbReference type="ARBA" id="ARBA00005569"/>
    </source>
</evidence>
<gene>
    <name evidence="11" type="ORF">EMPS_02456</name>
</gene>
<evidence type="ECO:0000256" key="3">
    <source>
        <dbReference type="ARBA" id="ARBA00022448"/>
    </source>
</evidence>
<dbReference type="GO" id="GO:0000972">
    <property type="term" value="P:transcription-dependent tethering of RNA polymerase II gene DNA at nuclear periphery"/>
    <property type="evidence" value="ECO:0007669"/>
    <property type="project" value="TreeGrafter"/>
</dbReference>
<feature type="domain" description="Nucleoporin Nup133/Nup155-like C-terminal" evidence="9">
    <location>
        <begin position="813"/>
        <end position="1216"/>
    </location>
</feature>
<dbReference type="InterPro" id="IPR015943">
    <property type="entry name" value="WD40/YVTN_repeat-like_dom_sf"/>
</dbReference>
<dbReference type="Proteomes" id="UP000827284">
    <property type="component" value="Unassembled WGS sequence"/>
</dbReference>
<evidence type="ECO:0000313" key="11">
    <source>
        <dbReference type="EMBL" id="GJJ70107.1"/>
    </source>
</evidence>
<evidence type="ECO:0000259" key="9">
    <source>
        <dbReference type="Pfam" id="PF03177"/>
    </source>
</evidence>
<dbReference type="GO" id="GO:0031080">
    <property type="term" value="C:nuclear pore outer ring"/>
    <property type="evidence" value="ECO:0007669"/>
    <property type="project" value="TreeGrafter"/>
</dbReference>
<evidence type="ECO:0000313" key="12">
    <source>
        <dbReference type="Proteomes" id="UP000827284"/>
    </source>
</evidence>
<feature type="compositionally biased region" description="Polar residues" evidence="8">
    <location>
        <begin position="1"/>
        <end position="10"/>
    </location>
</feature>
<comment type="caution">
    <text evidence="11">The sequence shown here is derived from an EMBL/GenBank/DDBJ whole genome shotgun (WGS) entry which is preliminary data.</text>
</comment>
<dbReference type="Gene3D" id="1.20.58.1380">
    <property type="match status" value="1"/>
</dbReference>
<keyword evidence="3" id="KW-0813">Transport</keyword>
<dbReference type="InterPro" id="IPR014908">
    <property type="entry name" value="Nucleoporin_Nup133/Nup155_N"/>
</dbReference>
<sequence>MFAANASRNGHSARVDPIRPSRSTENTESHTLKQGHGLVNSALKERDQESENSWTPIQEDDVSTQIPEFVGASTIEEDSIYCKNDQTLVAYFGPLPREVEDALNKTDFYTQPMVAKIDLDVEFGMVTSQKKCYIWAVQKNSTYRSPPVCHTLPMPPNTLTSLEASVLLPVVTFTKSDDEHCGIMACSPDGTCWYWSNIDLCFSNIDQHVDTKIPIAKDDYVTHVECAGPMGYFFGTKFSNVYHLVIKKQHGSTVITPIQLSTKMGGAIASIFSMIGMAPATDTTQKITSLTSGPKLQDPHGRWDLFAMTRKSLFKWQLHRSGDCNIEAEVPLKEQVTERILRDFSATLPPGSDPRVRLLDIAYIKNGKILILITFFATALKTATTPLSCALLTLSSQFGTTFDIENVNYIQRTIEEDLRPEASPKLVVPQGGPGVFIITPAAVIISTTLPNFEFEDIVPLKTDRIIGHGCEDWRQRGHEMGGASELSIVCRSSGRLGIHIQVDGTNPALQQGTSREFLTAQLQAKLEQGVFYGVKKHNPISFDLSHYDGGDLNEASLNVSREILNSRASLLSAGNDLTSRLAERYQRTKGIIDCIREADMGSRLSIDTRFQLCWNTEKLAAAHAFWNRYQSLLADSRDKSANTNLKQVVQEAAALTLQRIGVHVPADPITFLLKYHAGEMSELLSNLQPCTHKLHNAPPGQQTVLMQDVNKMLILALRAAWNYRRQNVGNYALEGTSSLEPWTATVDIIKGLNTQYDKTLAALKTISVDTSAMEVDGQDQPTGLSDSDVELRDQLYELADVTLQAYSEHIIFLESLPQSSENDIAISKAVADYEEAKSRTLLPLVSMKMTQRALQLAQRYKDYETLVKISAGQDKQIDGFITKYQQEFANALFRHYLDYHQTSKLLEQGEKYSDLFTVFLDTHEYSEISWLQDIKNKRFMKASSRVQDAALQETNMDRRRTMLSLSKLLCMAGLPGGDGLEKEEIMKYMTGNNDELEMATIQSLVADEWEKRVGSLANVQDKSKAVVDSFASQLLKRQPQLRKALLKSVESLLNRQTIGSEDLLDVLILYGSRDIGNFDVCDVALEICLHAADIPESRRPYVLQDIWRRIYIAEQSELAHWKLEEVTDPEVRQKLMATWMARAYTLIYRAEGQKDDLLLRPEDTKCRMPKELFMERFMALHEGKEVEANCQAMMHDYSLENEELESRLEKWQLSQKWNRIKALVKTEETNAAAAAPSVFAQDVDMEEA</sequence>
<evidence type="ECO:0000256" key="5">
    <source>
        <dbReference type="ARBA" id="ARBA00022927"/>
    </source>
</evidence>
<dbReference type="GO" id="GO:0006606">
    <property type="term" value="P:protein import into nucleus"/>
    <property type="evidence" value="ECO:0007669"/>
    <property type="project" value="TreeGrafter"/>
</dbReference>
<evidence type="ECO:0000256" key="7">
    <source>
        <dbReference type="ARBA" id="ARBA00023242"/>
    </source>
</evidence>
<dbReference type="GO" id="GO:0016973">
    <property type="term" value="P:poly(A)+ mRNA export from nucleus"/>
    <property type="evidence" value="ECO:0007669"/>
    <property type="project" value="TreeGrafter"/>
</dbReference>
<comment type="subcellular location">
    <subcellularLocation>
        <location evidence="1">Nucleus envelope</location>
    </subcellularLocation>
</comment>
<keyword evidence="4" id="KW-0509">mRNA transport</keyword>
<reference evidence="11" key="1">
    <citation type="submission" date="2021-11" db="EMBL/GenBank/DDBJ databases">
        <authorList>
            <person name="Herlambang A."/>
            <person name="Guo Y."/>
            <person name="Takashima Y."/>
            <person name="Nishizawa T."/>
        </authorList>
    </citation>
    <scope>NUCLEOTIDE SEQUENCE</scope>
    <source>
        <strain evidence="11">E1425</strain>
    </source>
</reference>
<dbReference type="GO" id="GO:0017056">
    <property type="term" value="F:structural constituent of nuclear pore"/>
    <property type="evidence" value="ECO:0007669"/>
    <property type="project" value="InterPro"/>
</dbReference>
<dbReference type="SUPFAM" id="SSF117289">
    <property type="entry name" value="Nucleoporin domain"/>
    <property type="match status" value="1"/>
</dbReference>
<dbReference type="InterPro" id="IPR007187">
    <property type="entry name" value="Nucleoporin_Nup133/Nup155_C"/>
</dbReference>
<evidence type="ECO:0000256" key="4">
    <source>
        <dbReference type="ARBA" id="ARBA00022816"/>
    </source>
</evidence>
<dbReference type="PANTHER" id="PTHR13405">
    <property type="entry name" value="NUCLEAR PORE COMPLEX PROTEIN NUP133"/>
    <property type="match status" value="1"/>
</dbReference>
<feature type="domain" description="Nucleoporin Nup133/Nup155-like N-terminal" evidence="10">
    <location>
        <begin position="88"/>
        <end position="445"/>
    </location>
</feature>
<dbReference type="Gene3D" id="2.130.10.10">
    <property type="entry name" value="YVTN repeat-like/Quinoprotein amine dehydrogenase"/>
    <property type="match status" value="1"/>
</dbReference>
<dbReference type="PANTHER" id="PTHR13405:SF11">
    <property type="entry name" value="NUCLEAR PORE COMPLEX PROTEIN NUP133"/>
    <property type="match status" value="1"/>
</dbReference>